<dbReference type="AlphaFoldDB" id="A0A0F9EAX4"/>
<organism evidence="1">
    <name type="scientific">marine sediment metagenome</name>
    <dbReference type="NCBI Taxonomy" id="412755"/>
    <lineage>
        <taxon>unclassified sequences</taxon>
        <taxon>metagenomes</taxon>
        <taxon>ecological metagenomes</taxon>
    </lineage>
</organism>
<gene>
    <name evidence="1" type="ORF">LCGC14_2389250</name>
</gene>
<reference evidence="1" key="1">
    <citation type="journal article" date="2015" name="Nature">
        <title>Complex archaea that bridge the gap between prokaryotes and eukaryotes.</title>
        <authorList>
            <person name="Spang A."/>
            <person name="Saw J.H."/>
            <person name="Jorgensen S.L."/>
            <person name="Zaremba-Niedzwiedzka K."/>
            <person name="Martijn J."/>
            <person name="Lind A.E."/>
            <person name="van Eijk R."/>
            <person name="Schleper C."/>
            <person name="Guy L."/>
            <person name="Ettema T.J."/>
        </authorList>
    </citation>
    <scope>NUCLEOTIDE SEQUENCE</scope>
</reference>
<protein>
    <submittedName>
        <fullName evidence="1">Uncharacterized protein</fullName>
    </submittedName>
</protein>
<sequence>MKKLLALFIMALVFNGCSKNIDIKASVLEPLEKSPSALLGVGDPMPDNSEIAIAGMYPWAYSPTGKSGMQLYRGDANGVWTMEAFLSCDGELLEKPFGLYTNELGAIYLDKNMDRIIDEVIVLGSIRLTIGETAPDCPLPGTKI</sequence>
<comment type="caution">
    <text evidence="1">The sequence shown here is derived from an EMBL/GenBank/DDBJ whole genome shotgun (WGS) entry which is preliminary data.</text>
</comment>
<name>A0A0F9EAX4_9ZZZZ</name>
<evidence type="ECO:0000313" key="1">
    <source>
        <dbReference type="EMBL" id="KKL27031.1"/>
    </source>
</evidence>
<accession>A0A0F9EAX4</accession>
<dbReference type="EMBL" id="LAZR01035622">
    <property type="protein sequence ID" value="KKL27031.1"/>
    <property type="molecule type" value="Genomic_DNA"/>
</dbReference>
<proteinExistence type="predicted"/>